<sequence length="439" mass="50013">MEDEKWIQNIRNRMDDYSEPLPPDMWRKLEKDLNVPKVIPLWKRWQFVAAAAMIAVVFSVGVWFWTSPMADSLSDKGKLAQQEEQAVLEDNKPFIPVNESENLILAKAETNKDAEDIESEDIESVSLASQKVLEENIVAAPEVVKVENIYAEQPSEMSQSMNKADTKEDDETEKRMQLLRATRKADREQVKRNAYWTEKNTDRKEQKWQMGLAAGNTPYSFSNSFGGFGRMVSHAVKSSADGLLMNPLSNETTAYNQVLFNNREQSSKTEVHHRMPVSVGASFKWLLNKDWAIETGLFYTLLSSNSHSGSDSYMEEEWKLHYIGIPLKVHRSLWQNERFNFYVSAGGAVEKCVSGSLETVYVTGSNEHEKINSSLDVDPLQWSVTGAVGAQVNFTRQIGLYIEPGIAYYFDDGSDIETFRKEHPLNFNLQLGLRFSFSK</sequence>
<accession>A0ABS2F6G7</accession>
<dbReference type="RefSeq" id="WP_204499148.1">
    <property type="nucleotide sequence ID" value="NZ_JACJKJ010000002.1"/>
</dbReference>
<dbReference type="EMBL" id="JACJKJ010000002">
    <property type="protein sequence ID" value="MBM6805414.1"/>
    <property type="molecule type" value="Genomic_DNA"/>
</dbReference>
<name>A0ABS2F6G7_9BACE</name>
<feature type="transmembrane region" description="Helical" evidence="1">
    <location>
        <begin position="47"/>
        <end position="66"/>
    </location>
</feature>
<keyword evidence="1" id="KW-1133">Transmembrane helix</keyword>
<gene>
    <name evidence="3" type="ORF">H6A24_02725</name>
</gene>
<evidence type="ECO:0000256" key="1">
    <source>
        <dbReference type="SAM" id="Phobius"/>
    </source>
</evidence>
<keyword evidence="1" id="KW-0472">Membrane</keyword>
<dbReference type="Pfam" id="PF13568">
    <property type="entry name" value="OMP_b-brl_2"/>
    <property type="match status" value="1"/>
</dbReference>
<evidence type="ECO:0000313" key="4">
    <source>
        <dbReference type="Proteomes" id="UP000782117"/>
    </source>
</evidence>
<dbReference type="Gene3D" id="2.40.160.20">
    <property type="match status" value="1"/>
</dbReference>
<dbReference type="SUPFAM" id="SSF56925">
    <property type="entry name" value="OMPA-like"/>
    <property type="match status" value="1"/>
</dbReference>
<feature type="domain" description="Outer membrane protein beta-barrel" evidence="2">
    <location>
        <begin position="255"/>
        <end position="401"/>
    </location>
</feature>
<keyword evidence="1" id="KW-0812">Transmembrane</keyword>
<reference evidence="3 4" key="1">
    <citation type="journal article" date="2021" name="Sci. Rep.">
        <title>The distribution of antibiotic resistance genes in chicken gut microbiota commensals.</title>
        <authorList>
            <person name="Juricova H."/>
            <person name="Matiasovicova J."/>
            <person name="Kubasova T."/>
            <person name="Cejkova D."/>
            <person name="Rychlik I."/>
        </authorList>
    </citation>
    <scope>NUCLEOTIDE SEQUENCE [LARGE SCALE GENOMIC DNA]</scope>
    <source>
        <strain evidence="3 4">An768</strain>
    </source>
</reference>
<comment type="caution">
    <text evidence="3">The sequence shown here is derived from an EMBL/GenBank/DDBJ whole genome shotgun (WGS) entry which is preliminary data.</text>
</comment>
<dbReference type="Proteomes" id="UP000782117">
    <property type="component" value="Unassembled WGS sequence"/>
</dbReference>
<proteinExistence type="predicted"/>
<protein>
    <submittedName>
        <fullName evidence="3">PorT family protein</fullName>
    </submittedName>
</protein>
<dbReference type="InterPro" id="IPR011250">
    <property type="entry name" value="OMP/PagP_B-barrel"/>
</dbReference>
<organism evidence="3 4">
    <name type="scientific">Bacteroides caecicola</name>
    <dbReference type="NCBI Taxonomy" id="1462569"/>
    <lineage>
        <taxon>Bacteria</taxon>
        <taxon>Pseudomonadati</taxon>
        <taxon>Bacteroidota</taxon>
        <taxon>Bacteroidia</taxon>
        <taxon>Bacteroidales</taxon>
        <taxon>Bacteroidaceae</taxon>
        <taxon>Bacteroides</taxon>
    </lineage>
</organism>
<evidence type="ECO:0000313" key="3">
    <source>
        <dbReference type="EMBL" id="MBM6805414.1"/>
    </source>
</evidence>
<dbReference type="InterPro" id="IPR025665">
    <property type="entry name" value="Beta-barrel_OMP_2"/>
</dbReference>
<evidence type="ECO:0000259" key="2">
    <source>
        <dbReference type="Pfam" id="PF13568"/>
    </source>
</evidence>
<keyword evidence="4" id="KW-1185">Reference proteome</keyword>